<dbReference type="AlphaFoldDB" id="A0AAU8LQC6"/>
<evidence type="ECO:0000313" key="1">
    <source>
        <dbReference type="EMBL" id="XCN71476.1"/>
    </source>
</evidence>
<dbReference type="EMBL" id="CP159373">
    <property type="protein sequence ID" value="XCN71476.1"/>
    <property type="molecule type" value="Genomic_DNA"/>
</dbReference>
<organism evidence="1">
    <name type="scientific">Candidatus Electrothrix aestuarii</name>
    <dbReference type="NCBI Taxonomy" id="3062594"/>
    <lineage>
        <taxon>Bacteria</taxon>
        <taxon>Pseudomonadati</taxon>
        <taxon>Thermodesulfobacteriota</taxon>
        <taxon>Desulfobulbia</taxon>
        <taxon>Desulfobulbales</taxon>
        <taxon>Desulfobulbaceae</taxon>
        <taxon>Candidatus Electrothrix</taxon>
    </lineage>
</organism>
<name>A0AAU8LQC6_9BACT</name>
<sequence>MCKEVKKTCQCGQKTAQFHLRDNILSREVIGTLYCPQCTVEVELNPETMLADNGWIIEYDMELVKFQLTSGLQLDPDVVRPGFIFDSGYACWLEMYPGEKQDIEEERQELLALHKEDPKSYLKKISSWNIARIEKLKEEGWRKAKAA</sequence>
<reference evidence="1" key="2">
    <citation type="submission" date="2024-06" db="EMBL/GenBank/DDBJ databases">
        <authorList>
            <person name="Plum-Jensen L.E."/>
            <person name="Schramm A."/>
            <person name="Marshall I.P.G."/>
        </authorList>
    </citation>
    <scope>NUCLEOTIDE SEQUENCE</scope>
    <source>
        <strain evidence="1">Rat1</strain>
    </source>
</reference>
<gene>
    <name evidence="1" type="ORF">Q3M24_14265</name>
</gene>
<reference evidence="1" key="1">
    <citation type="journal article" date="2024" name="Syst. Appl. Microbiol.">
        <title>First single-strain enrichments of Electrothrix cable bacteria, description of E. aestuarii sp. nov. and E. rattekaaiensis sp. nov., and proposal of a cable bacteria taxonomy following the rules of the SeqCode.</title>
        <authorList>
            <person name="Plum-Jensen L.E."/>
            <person name="Schramm A."/>
            <person name="Marshall I.P.G."/>
        </authorList>
    </citation>
    <scope>NUCLEOTIDE SEQUENCE</scope>
    <source>
        <strain evidence="1">Rat1</strain>
    </source>
</reference>
<protein>
    <submittedName>
        <fullName evidence="1">Uncharacterized protein</fullName>
    </submittedName>
</protein>
<accession>A0AAU8LQC6</accession>
<proteinExistence type="predicted"/>
<dbReference type="KEGG" id="eaj:Q3M24_14265"/>